<proteinExistence type="predicted"/>
<gene>
    <name evidence="2" type="ORF">EYF80_008282</name>
</gene>
<comment type="caution">
    <text evidence="2">The sequence shown here is derived from an EMBL/GenBank/DDBJ whole genome shotgun (WGS) entry which is preliminary data.</text>
</comment>
<name>A0A4Z2IU50_9TELE</name>
<evidence type="ECO:0000313" key="3">
    <source>
        <dbReference type="Proteomes" id="UP000314294"/>
    </source>
</evidence>
<feature type="compositionally biased region" description="Low complexity" evidence="1">
    <location>
        <begin position="205"/>
        <end position="220"/>
    </location>
</feature>
<keyword evidence="3" id="KW-1185">Reference proteome</keyword>
<sequence>MSGPRSCPSGQAQVVLEPVQSQTHGGLQKRIQQRHLLGGVTGLVDEGTEDEGGEWDCCASCSLGPGTEQVHPGVGILLRSTTYQNRQGRTQGSPCLVQSYRVLLGGHHLAVVPLHQVDASDLMPVGEQQSGSPSHFQLSLTHSPLAQRNSPAVQLGTPSPPQRSGPSSELSEQSGSPSQLHMSGTHSEVLQRRWLGPQVRGDAHLSSSLPSPQSSSPSHT</sequence>
<feature type="compositionally biased region" description="Low complexity" evidence="1">
    <location>
        <begin position="164"/>
        <end position="180"/>
    </location>
</feature>
<dbReference type="EMBL" id="SRLO01000046">
    <property type="protein sequence ID" value="TNN81510.1"/>
    <property type="molecule type" value="Genomic_DNA"/>
</dbReference>
<feature type="region of interest" description="Disordered" evidence="1">
    <location>
        <begin position="149"/>
        <end position="220"/>
    </location>
</feature>
<accession>A0A4Z2IU50</accession>
<evidence type="ECO:0000256" key="1">
    <source>
        <dbReference type="SAM" id="MobiDB-lite"/>
    </source>
</evidence>
<organism evidence="2 3">
    <name type="scientific">Liparis tanakae</name>
    <name type="common">Tanaka's snailfish</name>
    <dbReference type="NCBI Taxonomy" id="230148"/>
    <lineage>
        <taxon>Eukaryota</taxon>
        <taxon>Metazoa</taxon>
        <taxon>Chordata</taxon>
        <taxon>Craniata</taxon>
        <taxon>Vertebrata</taxon>
        <taxon>Euteleostomi</taxon>
        <taxon>Actinopterygii</taxon>
        <taxon>Neopterygii</taxon>
        <taxon>Teleostei</taxon>
        <taxon>Neoteleostei</taxon>
        <taxon>Acanthomorphata</taxon>
        <taxon>Eupercaria</taxon>
        <taxon>Perciformes</taxon>
        <taxon>Cottioidei</taxon>
        <taxon>Cottales</taxon>
        <taxon>Liparidae</taxon>
        <taxon>Liparis</taxon>
    </lineage>
</organism>
<dbReference type="AlphaFoldDB" id="A0A4Z2IU50"/>
<dbReference type="Proteomes" id="UP000314294">
    <property type="component" value="Unassembled WGS sequence"/>
</dbReference>
<protein>
    <submittedName>
        <fullName evidence="2">Uncharacterized protein</fullName>
    </submittedName>
</protein>
<reference evidence="2 3" key="1">
    <citation type="submission" date="2019-03" db="EMBL/GenBank/DDBJ databases">
        <title>First draft genome of Liparis tanakae, snailfish: a comprehensive survey of snailfish specific genes.</title>
        <authorList>
            <person name="Kim W."/>
            <person name="Song I."/>
            <person name="Jeong J.-H."/>
            <person name="Kim D."/>
            <person name="Kim S."/>
            <person name="Ryu S."/>
            <person name="Song J.Y."/>
            <person name="Lee S.K."/>
        </authorList>
    </citation>
    <scope>NUCLEOTIDE SEQUENCE [LARGE SCALE GENOMIC DNA]</scope>
    <source>
        <tissue evidence="2">Muscle</tissue>
    </source>
</reference>
<evidence type="ECO:0000313" key="2">
    <source>
        <dbReference type="EMBL" id="TNN81510.1"/>
    </source>
</evidence>